<dbReference type="Gene3D" id="3.90.550.10">
    <property type="entry name" value="Spore Coat Polysaccharide Biosynthesis Protein SpsA, Chain A"/>
    <property type="match status" value="1"/>
</dbReference>
<comment type="subcellular location">
    <subcellularLocation>
        <location evidence="1">Cell membrane</location>
    </subcellularLocation>
</comment>
<organism evidence="6 7">
    <name type="scientific">Aquamicrobium zhengzhouense</name>
    <dbReference type="NCBI Taxonomy" id="2781738"/>
    <lineage>
        <taxon>Bacteria</taxon>
        <taxon>Pseudomonadati</taxon>
        <taxon>Pseudomonadota</taxon>
        <taxon>Alphaproteobacteria</taxon>
        <taxon>Hyphomicrobiales</taxon>
        <taxon>Phyllobacteriaceae</taxon>
        <taxon>Aquamicrobium</taxon>
    </lineage>
</organism>
<comment type="caution">
    <text evidence="6">The sequence shown here is derived from an EMBL/GenBank/DDBJ whole genome shotgun (WGS) entry which is preliminary data.</text>
</comment>
<evidence type="ECO:0000256" key="3">
    <source>
        <dbReference type="ARBA" id="ARBA00022676"/>
    </source>
</evidence>
<dbReference type="PANTHER" id="PTHR43646:SF2">
    <property type="entry name" value="GLYCOSYLTRANSFERASE 2-LIKE DOMAIN-CONTAINING PROTEIN"/>
    <property type="match status" value="1"/>
</dbReference>
<proteinExistence type="predicted"/>
<keyword evidence="2" id="KW-1003">Cell membrane</keyword>
<evidence type="ECO:0000256" key="5">
    <source>
        <dbReference type="ARBA" id="ARBA00023136"/>
    </source>
</evidence>
<evidence type="ECO:0000256" key="4">
    <source>
        <dbReference type="ARBA" id="ARBA00022679"/>
    </source>
</evidence>
<dbReference type="Proteomes" id="UP000601789">
    <property type="component" value="Unassembled WGS sequence"/>
</dbReference>
<protein>
    <submittedName>
        <fullName evidence="6">Glycosyl transferase family 2</fullName>
    </submittedName>
</protein>
<accession>A0ABS0SFE1</accession>
<reference evidence="6 7" key="1">
    <citation type="submission" date="2020-10" db="EMBL/GenBank/DDBJ databases">
        <title>Aquamicrobium zhengzhouensis sp. nov., a exopolysaccharide producing bacterium isolated from farmland soil.</title>
        <authorList>
            <person name="Wang X."/>
        </authorList>
    </citation>
    <scope>NUCLEOTIDE SEQUENCE [LARGE SCALE GENOMIC DNA]</scope>
    <source>
        <strain evidence="7">cd-1</strain>
    </source>
</reference>
<keyword evidence="3" id="KW-0328">Glycosyltransferase</keyword>
<dbReference type="SUPFAM" id="SSF53448">
    <property type="entry name" value="Nucleotide-diphospho-sugar transferases"/>
    <property type="match status" value="1"/>
</dbReference>
<evidence type="ECO:0000313" key="6">
    <source>
        <dbReference type="EMBL" id="MBI1621946.1"/>
    </source>
</evidence>
<evidence type="ECO:0000256" key="2">
    <source>
        <dbReference type="ARBA" id="ARBA00022475"/>
    </source>
</evidence>
<name>A0ABS0SFE1_9HYPH</name>
<sequence length="162" mass="17336">MLIATQNDEEGLAGTLAALVSAAVEGVVREVIVCDAGSDDGTELVADHAGCVFLANARWVDGVQLARSAWLLFLEPGARLLPDWIEPVVTHVVSRGGAATFTRAEEARLTFLQRLRARRPLEEGLLMPKADFVSSNCDAEAFRGKGGLRRLGARIVPSSPQN</sequence>
<dbReference type="GO" id="GO:0016740">
    <property type="term" value="F:transferase activity"/>
    <property type="evidence" value="ECO:0007669"/>
    <property type="project" value="UniProtKB-KW"/>
</dbReference>
<keyword evidence="5" id="KW-0472">Membrane</keyword>
<evidence type="ECO:0000313" key="7">
    <source>
        <dbReference type="Proteomes" id="UP000601789"/>
    </source>
</evidence>
<evidence type="ECO:0000256" key="1">
    <source>
        <dbReference type="ARBA" id="ARBA00004236"/>
    </source>
</evidence>
<dbReference type="InterPro" id="IPR029044">
    <property type="entry name" value="Nucleotide-diphossugar_trans"/>
</dbReference>
<gene>
    <name evidence="6" type="ORF">IOD40_14895</name>
</gene>
<dbReference type="PANTHER" id="PTHR43646">
    <property type="entry name" value="GLYCOSYLTRANSFERASE"/>
    <property type="match status" value="1"/>
</dbReference>
<dbReference type="EMBL" id="JADGMQ010000012">
    <property type="protein sequence ID" value="MBI1621946.1"/>
    <property type="molecule type" value="Genomic_DNA"/>
</dbReference>
<keyword evidence="7" id="KW-1185">Reference proteome</keyword>
<keyword evidence="4 6" id="KW-0808">Transferase</keyword>